<name>A0AAT9LG52_9FIRM</name>
<accession>A0AAT9LG52</accession>
<gene>
    <name evidence="1" type="ORF">IMF26_03860</name>
</gene>
<dbReference type="KEGG" id="fcz:IMF26_03860"/>
<dbReference type="InterPro" id="IPR020037">
    <property type="entry name" value="DUF4312"/>
</dbReference>
<proteinExistence type="predicted"/>
<sequence length="101" mass="12084">MAEDLLRTETREIHVKGSGETFAQAVQKCFGELRRKIYAEERHPLVYLEPVAFKVEKLERQTYTERFLEILFPRVRERYVITAIIEVLAKYVKLPERLEEE</sequence>
<dbReference type="AlphaFoldDB" id="A0AAT9LG52"/>
<protein>
    <submittedName>
        <fullName evidence="1">DUF4312 family protein</fullName>
    </submittedName>
</protein>
<evidence type="ECO:0000313" key="1">
    <source>
        <dbReference type="EMBL" id="QUL99202.1"/>
    </source>
</evidence>
<reference evidence="1" key="2">
    <citation type="journal article" date="2023" name="Biology">
        <title>Prokaryotic Life Associated with Coal-Fire Gas Vents Revealed by Metagenomics.</title>
        <authorList>
            <person name="Kadnikov V.V."/>
            <person name="Mardanov A.V."/>
            <person name="Beletsky A.V."/>
            <person name="Karnachuk O.V."/>
            <person name="Ravin N.V."/>
        </authorList>
    </citation>
    <scope>NUCLEOTIDE SEQUENCE</scope>
    <source>
        <strain evidence="1">Bu02</strain>
    </source>
</reference>
<reference evidence="1" key="1">
    <citation type="submission" date="2020-10" db="EMBL/GenBank/DDBJ databases">
        <authorList>
            <person name="Kadnikov V."/>
            <person name="Beletsky A.V."/>
            <person name="Mardanov A.V."/>
            <person name="Karnachuk O.V."/>
            <person name="Ravin N.V."/>
        </authorList>
    </citation>
    <scope>NUCLEOTIDE SEQUENCE</scope>
    <source>
        <strain evidence="1">Bu02</strain>
    </source>
</reference>
<dbReference type="EMBL" id="CP062796">
    <property type="protein sequence ID" value="QUL99202.1"/>
    <property type="molecule type" value="Genomic_DNA"/>
</dbReference>
<dbReference type="Pfam" id="PF14189">
    <property type="entry name" value="DUF4312"/>
    <property type="match status" value="1"/>
</dbReference>
<organism evidence="1">
    <name type="scientific">Candidatus Fermentithermobacillus carboniphilus</name>
    <dbReference type="NCBI Taxonomy" id="3085328"/>
    <lineage>
        <taxon>Bacteria</taxon>
        <taxon>Bacillati</taxon>
        <taxon>Bacillota</taxon>
        <taxon>Candidatus Fermentithermobacillia</taxon>
        <taxon>Candidatus Fermentithermobacillales</taxon>
        <taxon>Candidatus Fermentithermobacillaceae</taxon>
        <taxon>Candidatus Fermentithermobacillus</taxon>
    </lineage>
</organism>